<dbReference type="GO" id="GO:0008610">
    <property type="term" value="P:lipid biosynthetic process"/>
    <property type="evidence" value="ECO:0007669"/>
    <property type="project" value="UniProtKB-ARBA"/>
</dbReference>
<gene>
    <name evidence="2" type="ORF">QFZ22_002749</name>
</gene>
<dbReference type="Pfam" id="PF00668">
    <property type="entry name" value="Condensation"/>
    <property type="match status" value="1"/>
</dbReference>
<organism evidence="2 3">
    <name type="scientific">Streptomyces canus</name>
    <dbReference type="NCBI Taxonomy" id="58343"/>
    <lineage>
        <taxon>Bacteria</taxon>
        <taxon>Bacillati</taxon>
        <taxon>Actinomycetota</taxon>
        <taxon>Actinomycetes</taxon>
        <taxon>Kitasatosporales</taxon>
        <taxon>Streptomycetaceae</taxon>
        <taxon>Streptomyces</taxon>
        <taxon>Streptomyces aurantiacus group</taxon>
    </lineage>
</organism>
<evidence type="ECO:0000313" key="2">
    <source>
        <dbReference type="EMBL" id="MDQ0906764.1"/>
    </source>
</evidence>
<dbReference type="RefSeq" id="WP_306974798.1">
    <property type="nucleotide sequence ID" value="NZ_JAUSYQ010000002.1"/>
</dbReference>
<evidence type="ECO:0000313" key="3">
    <source>
        <dbReference type="Proteomes" id="UP001234216"/>
    </source>
</evidence>
<dbReference type="SUPFAM" id="SSF52777">
    <property type="entry name" value="CoA-dependent acyltransferases"/>
    <property type="match status" value="2"/>
</dbReference>
<dbReference type="Proteomes" id="UP001234216">
    <property type="component" value="Unassembled WGS sequence"/>
</dbReference>
<dbReference type="GO" id="GO:0003824">
    <property type="term" value="F:catalytic activity"/>
    <property type="evidence" value="ECO:0007669"/>
    <property type="project" value="InterPro"/>
</dbReference>
<sequence>MRITDIQHCEVRPGLLIEWTLDEEAIETAKGLPADSRPPAYVQESHVRTARSVREDGLFMPTWVGTAFDIPGGVDLQVLQEALRCWTLRHETLRSGFRWSGGEMRRFTLDAEAVSLRRETVGEFSDAERLAQHLQDRFDVAANALSWPNFIYSAVVRDDCTSVYMAFDHSNVDSYSIQRIPADIHELCTAGAEGRAVERAPSSYVDFCDIERTDADQIDATHEIAAYWREFMDRCGGTLPNFPVDLGLDPGGELPAQNGIHGMLVDADDAAAFEACCRPFGGSMVGVLAATSIAVHKIGGEPVFRTMVPFHTRGKPEWRDSVGWFVGCVPVEIPIAQAPDFQSALKMVRTALKSNRRMARVPVARILRLLDSDFRPTSLDLYSLVSFVDARDLPGSGHWVEWKAYILGRMSYGDKVCAWFNRLHEGLHFVSRYPDTDIARKNMQLYAEQLRELIVSVARNGPGRSG</sequence>
<comment type="caution">
    <text evidence="2">The sequence shown here is derived from an EMBL/GenBank/DDBJ whole genome shotgun (WGS) entry which is preliminary data.</text>
</comment>
<reference evidence="2" key="1">
    <citation type="submission" date="2023-07" db="EMBL/GenBank/DDBJ databases">
        <title>Comparative genomics of wheat-associated soil bacteria to identify genetic determinants of phenazine resistance.</title>
        <authorList>
            <person name="Mouncey N."/>
        </authorList>
    </citation>
    <scope>NUCLEOTIDE SEQUENCE</scope>
    <source>
        <strain evidence="2">V4I22</strain>
    </source>
</reference>
<name>A0AAW8FAK2_9ACTN</name>
<protein>
    <recommendedName>
        <fullName evidence="1">Condensation domain-containing protein</fullName>
    </recommendedName>
</protein>
<evidence type="ECO:0000259" key="1">
    <source>
        <dbReference type="Pfam" id="PF00668"/>
    </source>
</evidence>
<dbReference type="InterPro" id="IPR001242">
    <property type="entry name" value="Condensation_dom"/>
</dbReference>
<accession>A0AAW8FAK2</accession>
<dbReference type="AlphaFoldDB" id="A0AAW8FAK2"/>
<proteinExistence type="predicted"/>
<dbReference type="InterPro" id="IPR023213">
    <property type="entry name" value="CAT-like_dom_sf"/>
</dbReference>
<dbReference type="EMBL" id="JAUSZV010000005">
    <property type="protein sequence ID" value="MDQ0906764.1"/>
    <property type="molecule type" value="Genomic_DNA"/>
</dbReference>
<feature type="domain" description="Condensation" evidence="1">
    <location>
        <begin position="67"/>
        <end position="371"/>
    </location>
</feature>
<dbReference type="Gene3D" id="3.30.559.30">
    <property type="entry name" value="Nonribosomal peptide synthetase, condensation domain"/>
    <property type="match status" value="1"/>
</dbReference>
<dbReference type="Gene3D" id="3.30.559.10">
    <property type="entry name" value="Chloramphenicol acetyltransferase-like domain"/>
    <property type="match status" value="1"/>
</dbReference>